<proteinExistence type="predicted"/>
<dbReference type="OrthoDB" id="10058156at2759"/>
<organism evidence="3">
    <name type="scientific">Echinostoma caproni</name>
    <dbReference type="NCBI Taxonomy" id="27848"/>
    <lineage>
        <taxon>Eukaryota</taxon>
        <taxon>Metazoa</taxon>
        <taxon>Spiralia</taxon>
        <taxon>Lophotrochozoa</taxon>
        <taxon>Platyhelminthes</taxon>
        <taxon>Trematoda</taxon>
        <taxon>Digenea</taxon>
        <taxon>Plagiorchiida</taxon>
        <taxon>Echinostomata</taxon>
        <taxon>Echinostomatoidea</taxon>
        <taxon>Echinostomatidae</taxon>
        <taxon>Echinostoma</taxon>
    </lineage>
</organism>
<dbReference type="WBParaSite" id="ECPE_0000882601-mRNA-1">
    <property type="protein sequence ID" value="ECPE_0000882601-mRNA-1"/>
    <property type="gene ID" value="ECPE_0000882601"/>
</dbReference>
<dbReference type="AlphaFoldDB" id="A0A183APB5"/>
<dbReference type="EMBL" id="UZAN01046481">
    <property type="protein sequence ID" value="VDP84214.1"/>
    <property type="molecule type" value="Genomic_DNA"/>
</dbReference>
<dbReference type="InterPro" id="IPR043128">
    <property type="entry name" value="Rev_trsase/Diguanyl_cyclase"/>
</dbReference>
<evidence type="ECO:0000313" key="3">
    <source>
        <dbReference type="WBParaSite" id="ECPE_0000882601-mRNA-1"/>
    </source>
</evidence>
<dbReference type="SUPFAM" id="SSF56672">
    <property type="entry name" value="DNA/RNA polymerases"/>
    <property type="match status" value="1"/>
</dbReference>
<dbReference type="PANTHER" id="PTHR37984:SF5">
    <property type="entry name" value="PROTEIN NYNRIN-LIKE"/>
    <property type="match status" value="1"/>
</dbReference>
<sequence>MNVRPAKLEVDGEPTFLKQRVIPYGQRDGVLQTLEKMERDGIITLVTSSTWATPVVIAIKSDGKTLRICGDHRLKFNPRLRKFAATTMKPEDFMKALHDRTYFSKIELVDAYLQIPVASACR</sequence>
<reference evidence="1 2" key="2">
    <citation type="submission" date="2018-11" db="EMBL/GenBank/DDBJ databases">
        <authorList>
            <consortium name="Pathogen Informatics"/>
        </authorList>
    </citation>
    <scope>NUCLEOTIDE SEQUENCE [LARGE SCALE GENOMIC DNA]</scope>
    <source>
        <strain evidence="1 2">Egypt</strain>
    </source>
</reference>
<protein>
    <submittedName>
        <fullName evidence="3">Reverse transcriptase domain-containing protein</fullName>
    </submittedName>
</protein>
<dbReference type="PANTHER" id="PTHR37984">
    <property type="entry name" value="PROTEIN CBG26694"/>
    <property type="match status" value="1"/>
</dbReference>
<name>A0A183APB5_9TREM</name>
<dbReference type="Proteomes" id="UP000272942">
    <property type="component" value="Unassembled WGS sequence"/>
</dbReference>
<dbReference type="Gene3D" id="3.10.10.10">
    <property type="entry name" value="HIV Type 1 Reverse Transcriptase, subunit A, domain 1"/>
    <property type="match status" value="1"/>
</dbReference>
<dbReference type="InterPro" id="IPR043502">
    <property type="entry name" value="DNA/RNA_pol_sf"/>
</dbReference>
<gene>
    <name evidence="1" type="ORF">ECPE_LOCUS8800</name>
</gene>
<evidence type="ECO:0000313" key="2">
    <source>
        <dbReference type="Proteomes" id="UP000272942"/>
    </source>
</evidence>
<accession>A0A183APB5</accession>
<dbReference type="Gene3D" id="3.30.70.270">
    <property type="match status" value="1"/>
</dbReference>
<evidence type="ECO:0000313" key="1">
    <source>
        <dbReference type="EMBL" id="VDP84214.1"/>
    </source>
</evidence>
<keyword evidence="2" id="KW-1185">Reference proteome</keyword>
<reference evidence="3" key="1">
    <citation type="submission" date="2016-06" db="UniProtKB">
        <authorList>
            <consortium name="WormBaseParasite"/>
        </authorList>
    </citation>
    <scope>IDENTIFICATION</scope>
</reference>
<dbReference type="InterPro" id="IPR050951">
    <property type="entry name" value="Retrovirus_Pol_polyprotein"/>
</dbReference>